<comment type="similarity">
    <text evidence="1">Belongs to the ligand-gated ion channel (TC 1.A.9) family. Gamma-aminobutyric acid receptor (TC 1.A.9.5) subfamily.</text>
</comment>
<evidence type="ECO:0000256" key="13">
    <source>
        <dbReference type="ARBA" id="ARBA00023180"/>
    </source>
</evidence>
<keyword evidence="12" id="KW-0869">Chloride channel</keyword>
<dbReference type="GeneID" id="116298087"/>
<evidence type="ECO:0000259" key="21">
    <source>
        <dbReference type="Pfam" id="PF02931"/>
    </source>
</evidence>
<dbReference type="CDD" id="cd18990">
    <property type="entry name" value="LGIC_ECD_GABAAR"/>
    <property type="match status" value="1"/>
</dbReference>
<evidence type="ECO:0000313" key="23">
    <source>
        <dbReference type="Proteomes" id="UP000515163"/>
    </source>
</evidence>
<evidence type="ECO:0000256" key="6">
    <source>
        <dbReference type="ARBA" id="ARBA00022989"/>
    </source>
</evidence>
<gene>
    <name evidence="24" type="primary">LOC116298087</name>
</gene>
<keyword evidence="8 20" id="KW-0406">Ion transport</keyword>
<evidence type="ECO:0000313" key="24">
    <source>
        <dbReference type="RefSeq" id="XP_031562308.1"/>
    </source>
</evidence>
<comment type="caution">
    <text evidence="20">Lacks conserved residue(s) required for the propagation of feature annotation.</text>
</comment>
<evidence type="ECO:0000256" key="8">
    <source>
        <dbReference type="ARBA" id="ARBA00023065"/>
    </source>
</evidence>
<keyword evidence="6 20" id="KW-1133">Transmembrane helix</keyword>
<evidence type="ECO:0000256" key="4">
    <source>
        <dbReference type="ARBA" id="ARBA00022692"/>
    </source>
</evidence>
<evidence type="ECO:0000256" key="15">
    <source>
        <dbReference type="ARBA" id="ARBA00023257"/>
    </source>
</evidence>
<keyword evidence="5" id="KW-0732">Signal</keyword>
<feature type="transmembrane region" description="Helical" evidence="20">
    <location>
        <begin position="312"/>
        <end position="332"/>
    </location>
</feature>
<feature type="domain" description="Neurotransmitter-gated ion-channel ligand-binding" evidence="21">
    <location>
        <begin position="77"/>
        <end position="254"/>
    </location>
</feature>
<evidence type="ECO:0000256" key="11">
    <source>
        <dbReference type="ARBA" id="ARBA00023170"/>
    </source>
</evidence>
<evidence type="ECO:0000256" key="16">
    <source>
        <dbReference type="ARBA" id="ARBA00023286"/>
    </source>
</evidence>
<evidence type="ECO:0000256" key="19">
    <source>
        <dbReference type="ARBA" id="ARBA00071250"/>
    </source>
</evidence>
<evidence type="ECO:0000256" key="14">
    <source>
        <dbReference type="ARBA" id="ARBA00023214"/>
    </source>
</evidence>
<feature type="domain" description="Neurotransmitter-gated ion-channel transmembrane" evidence="22">
    <location>
        <begin position="285"/>
        <end position="381"/>
    </location>
</feature>
<feature type="transmembrane region" description="Helical" evidence="20">
    <location>
        <begin position="344"/>
        <end position="364"/>
    </location>
</feature>
<dbReference type="GO" id="GO:0045211">
    <property type="term" value="C:postsynaptic membrane"/>
    <property type="evidence" value="ECO:0007669"/>
    <property type="project" value="UniProtKB-SubCell"/>
</dbReference>
<dbReference type="RefSeq" id="XP_031562308.1">
    <property type="nucleotide sequence ID" value="XM_031706448.1"/>
</dbReference>
<keyword evidence="2 20" id="KW-0813">Transport</keyword>
<dbReference type="InterPro" id="IPR038050">
    <property type="entry name" value="Neuro_actylchol_rec"/>
</dbReference>
<dbReference type="InterPro" id="IPR036719">
    <property type="entry name" value="Neuro-gated_channel_TM_sf"/>
</dbReference>
<keyword evidence="15" id="KW-0628">Postsynaptic cell membrane</keyword>
<evidence type="ECO:0000256" key="10">
    <source>
        <dbReference type="ARBA" id="ARBA00023157"/>
    </source>
</evidence>
<dbReference type="Pfam" id="PF02932">
    <property type="entry name" value="Neur_chan_memb"/>
    <property type="match status" value="1"/>
</dbReference>
<dbReference type="InterPro" id="IPR036734">
    <property type="entry name" value="Neur_chan_lig-bd_sf"/>
</dbReference>
<evidence type="ECO:0000256" key="9">
    <source>
        <dbReference type="ARBA" id="ARBA00023136"/>
    </source>
</evidence>
<dbReference type="GO" id="GO:0005230">
    <property type="term" value="F:extracellular ligand-gated monoatomic ion channel activity"/>
    <property type="evidence" value="ECO:0007669"/>
    <property type="project" value="InterPro"/>
</dbReference>
<dbReference type="PANTHER" id="PTHR18945">
    <property type="entry name" value="NEUROTRANSMITTER GATED ION CHANNEL"/>
    <property type="match status" value="1"/>
</dbReference>
<evidence type="ECO:0000256" key="18">
    <source>
        <dbReference type="ARBA" id="ARBA00034104"/>
    </source>
</evidence>
<dbReference type="InParanoid" id="A0A6P8I393"/>
<comment type="subcellular location">
    <subcellularLocation>
        <location evidence="18">Postsynaptic cell membrane</location>
        <topology evidence="18">Multi-pass membrane protein</topology>
    </subcellularLocation>
</comment>
<accession>A0A6P8I393</accession>
<dbReference type="GO" id="GO:0004888">
    <property type="term" value="F:transmembrane signaling receptor activity"/>
    <property type="evidence" value="ECO:0007669"/>
    <property type="project" value="InterPro"/>
</dbReference>
<keyword evidence="10" id="KW-1015">Disulfide bond</keyword>
<keyword evidence="16" id="KW-1071">Ligand-gated ion channel</keyword>
<dbReference type="SUPFAM" id="SSF63712">
    <property type="entry name" value="Nicotinic receptor ligand binding domain-like"/>
    <property type="match status" value="1"/>
</dbReference>
<dbReference type="InterPro" id="IPR018000">
    <property type="entry name" value="Neurotransmitter_ion_chnl_CS"/>
</dbReference>
<dbReference type="SUPFAM" id="SSF90112">
    <property type="entry name" value="Neurotransmitter-gated ion-channel transmembrane pore"/>
    <property type="match status" value="1"/>
</dbReference>
<dbReference type="InterPro" id="IPR006028">
    <property type="entry name" value="GABAA/Glycine_rcpt"/>
</dbReference>
<dbReference type="FunFam" id="2.70.170.10:FF:000021">
    <property type="entry name" value="Gamma-aminobutyric acid receptor isoform 3b"/>
    <property type="match status" value="1"/>
</dbReference>
<evidence type="ECO:0000256" key="2">
    <source>
        <dbReference type="ARBA" id="ARBA00022448"/>
    </source>
</evidence>
<organism evidence="23 24">
    <name type="scientific">Actinia tenebrosa</name>
    <name type="common">Australian red waratah sea anemone</name>
    <dbReference type="NCBI Taxonomy" id="6105"/>
    <lineage>
        <taxon>Eukaryota</taxon>
        <taxon>Metazoa</taxon>
        <taxon>Cnidaria</taxon>
        <taxon>Anthozoa</taxon>
        <taxon>Hexacorallia</taxon>
        <taxon>Actiniaria</taxon>
        <taxon>Actiniidae</taxon>
        <taxon>Actinia</taxon>
    </lineage>
</organism>
<reference evidence="24" key="1">
    <citation type="submission" date="2025-08" db="UniProtKB">
        <authorList>
            <consortium name="RefSeq"/>
        </authorList>
    </citation>
    <scope>IDENTIFICATION</scope>
    <source>
        <tissue evidence="24">Tentacle</tissue>
    </source>
</reference>
<keyword evidence="9 20" id="KW-0472">Membrane</keyword>
<protein>
    <recommendedName>
        <fullName evidence="19">Gamma-aminobutyric acid receptor subunit beta</fullName>
    </recommendedName>
</protein>
<dbReference type="KEGG" id="aten:116298087"/>
<dbReference type="AlphaFoldDB" id="A0A6P8I393"/>
<evidence type="ECO:0000256" key="1">
    <source>
        <dbReference type="ARBA" id="ARBA00010180"/>
    </source>
</evidence>
<dbReference type="Pfam" id="PF02931">
    <property type="entry name" value="Neur_chan_LBD"/>
    <property type="match status" value="1"/>
</dbReference>
<dbReference type="GO" id="GO:0034707">
    <property type="term" value="C:chloride channel complex"/>
    <property type="evidence" value="ECO:0007669"/>
    <property type="project" value="UniProtKB-KW"/>
</dbReference>
<evidence type="ECO:0000256" key="17">
    <source>
        <dbReference type="ARBA" id="ARBA00023303"/>
    </source>
</evidence>
<dbReference type="CDD" id="cd19049">
    <property type="entry name" value="LGIC_TM_anion"/>
    <property type="match status" value="1"/>
</dbReference>
<dbReference type="NCBIfam" id="TIGR00860">
    <property type="entry name" value="LIC"/>
    <property type="match status" value="1"/>
</dbReference>
<dbReference type="Gene3D" id="1.20.58.390">
    <property type="entry name" value="Neurotransmitter-gated ion-channel transmembrane domain"/>
    <property type="match status" value="1"/>
</dbReference>
<evidence type="ECO:0000259" key="22">
    <source>
        <dbReference type="Pfam" id="PF02932"/>
    </source>
</evidence>
<dbReference type="InterPro" id="IPR006029">
    <property type="entry name" value="Neurotrans-gated_channel_TM"/>
</dbReference>
<dbReference type="Gene3D" id="2.70.170.10">
    <property type="entry name" value="Neurotransmitter-gated ion-channel ligand-binding domain"/>
    <property type="match status" value="1"/>
</dbReference>
<keyword evidence="17 20" id="KW-0407">Ion channel</keyword>
<proteinExistence type="inferred from homology"/>
<keyword evidence="14" id="KW-0868">Chloride</keyword>
<dbReference type="GO" id="GO:0005254">
    <property type="term" value="F:chloride channel activity"/>
    <property type="evidence" value="ECO:0007669"/>
    <property type="project" value="UniProtKB-KW"/>
</dbReference>
<name>A0A6P8I393_ACTTE</name>
<keyword evidence="13" id="KW-0325">Glycoprotein</keyword>
<sequence length="508" mass="57890">MSFIEIKILEVSELFMDKSRLNRLGNWLKKSSILMRKKMMTDSLLFQKMLIICCIGSVQAASIKARDYSKKSENVTKAIDDLLVGYDNRLRPYFGGIPLNISVYITVVSISNVIEKDMEFSLDLFFKQSWNDPRLSHSVGFPLILPGKLKENIWIPDTFILNVKTAKFHNVPASNVRIVIEQNGQIELSERLTVTASCRMDLRRYPLDIQTCALEILSYSYDVNDIDYYWKPKEDLIILDPEMSEFELSDYKGERKQVKYVIGTYIHLVANFVLQRRLAYSFIQIYSPTFLIVVLSWLSFWISKDAVPARVALGITTVLTIVTLMGSLRNTVPKVSYIKAIDCYLIVSFLFVFGVLLEYIAVLMHSQHNAKKKMKGKKIKSRAHLDIDGFAANITYRPSSLASSPSRTSMSRLSYNDPTPIHTSRIHLAPPGPGQHPHRRSACAGKNIKSNMATNISISIILLYPDLLYRTAPMPPPRQGQAFSTGFANPNLNVFSRQRTMKWIFLTD</sequence>
<evidence type="ECO:0000256" key="12">
    <source>
        <dbReference type="ARBA" id="ARBA00023173"/>
    </source>
</evidence>
<keyword evidence="11" id="KW-0675">Receptor</keyword>
<dbReference type="InterPro" id="IPR006202">
    <property type="entry name" value="Neur_chan_lig-bd"/>
</dbReference>
<feature type="transmembrane region" description="Helical" evidence="20">
    <location>
        <begin position="278"/>
        <end position="300"/>
    </location>
</feature>
<evidence type="ECO:0000256" key="3">
    <source>
        <dbReference type="ARBA" id="ARBA00022475"/>
    </source>
</evidence>
<dbReference type="FunFam" id="1.20.58.390:FF:000098">
    <property type="entry name" value="Predicted protein"/>
    <property type="match status" value="1"/>
</dbReference>
<dbReference type="PRINTS" id="PR00252">
    <property type="entry name" value="NRIONCHANNEL"/>
</dbReference>
<evidence type="ECO:0000256" key="5">
    <source>
        <dbReference type="ARBA" id="ARBA00022729"/>
    </source>
</evidence>
<dbReference type="OrthoDB" id="203862at2759"/>
<dbReference type="PRINTS" id="PR00253">
    <property type="entry name" value="GABAARECEPTR"/>
</dbReference>
<dbReference type="Proteomes" id="UP000515163">
    <property type="component" value="Unplaced"/>
</dbReference>
<keyword evidence="23" id="KW-1185">Reference proteome</keyword>
<keyword evidence="3" id="KW-1003">Cell membrane</keyword>
<evidence type="ECO:0000256" key="20">
    <source>
        <dbReference type="RuleBase" id="RU000687"/>
    </source>
</evidence>
<evidence type="ECO:0000256" key="7">
    <source>
        <dbReference type="ARBA" id="ARBA00023018"/>
    </source>
</evidence>
<dbReference type="PROSITE" id="PS00236">
    <property type="entry name" value="NEUROTR_ION_CHANNEL"/>
    <property type="match status" value="1"/>
</dbReference>
<keyword evidence="7" id="KW-0770">Synapse</keyword>
<keyword evidence="4 20" id="KW-0812">Transmembrane</keyword>
<dbReference type="InterPro" id="IPR006201">
    <property type="entry name" value="Neur_channel"/>
</dbReference>